<keyword evidence="2" id="KW-1185">Reference proteome</keyword>
<dbReference type="EMBL" id="JARJLM010000673">
    <property type="protein sequence ID" value="MDF3839331.1"/>
    <property type="molecule type" value="Genomic_DNA"/>
</dbReference>
<protein>
    <submittedName>
        <fullName evidence="1">Uncharacterized protein</fullName>
    </submittedName>
</protein>
<proteinExistence type="predicted"/>
<accession>A0ABT6B376</accession>
<sequence>MRQSAIKPGSEVFRASAEFEQAIVTQGEAAAREHLDNGRPVYYADPKYPGFVVKKNPDGSEQLASVDLDGKITVVRTI</sequence>
<name>A0ABT6B376_9BURK</name>
<dbReference type="RefSeq" id="WP_017226941.1">
    <property type="nucleotide sequence ID" value="NZ_JARJLM010000673.1"/>
</dbReference>
<dbReference type="Proteomes" id="UP001216674">
    <property type="component" value="Unassembled WGS sequence"/>
</dbReference>
<comment type="caution">
    <text evidence="1">The sequence shown here is derived from an EMBL/GenBank/DDBJ whole genome shotgun (WGS) entry which is preliminary data.</text>
</comment>
<organism evidence="1 2">
    <name type="scientific">Cupriavidus basilensis</name>
    <dbReference type="NCBI Taxonomy" id="68895"/>
    <lineage>
        <taxon>Bacteria</taxon>
        <taxon>Pseudomonadati</taxon>
        <taxon>Pseudomonadota</taxon>
        <taxon>Betaproteobacteria</taxon>
        <taxon>Burkholderiales</taxon>
        <taxon>Burkholderiaceae</taxon>
        <taxon>Cupriavidus</taxon>
    </lineage>
</organism>
<gene>
    <name evidence="1" type="ORF">P3W85_41300</name>
</gene>
<evidence type="ECO:0000313" key="1">
    <source>
        <dbReference type="EMBL" id="MDF3839331.1"/>
    </source>
</evidence>
<evidence type="ECO:0000313" key="2">
    <source>
        <dbReference type="Proteomes" id="UP001216674"/>
    </source>
</evidence>
<reference evidence="1 2" key="1">
    <citation type="submission" date="2023-03" db="EMBL/GenBank/DDBJ databases">
        <title>Draft assemblies of triclosan tolerant bacteria isolated from returned activated sludge.</title>
        <authorList>
            <person name="Van Hamelsveld S."/>
        </authorList>
    </citation>
    <scope>NUCLEOTIDE SEQUENCE [LARGE SCALE GENOMIC DNA]</scope>
    <source>
        <strain evidence="1 2">GW210010_S58</strain>
    </source>
</reference>